<dbReference type="EMBL" id="CAJPWZ010002260">
    <property type="protein sequence ID" value="CAG2234606.1"/>
    <property type="molecule type" value="Genomic_DNA"/>
</dbReference>
<evidence type="ECO:0000256" key="3">
    <source>
        <dbReference type="PROSITE-ProRule" id="PRU00023"/>
    </source>
</evidence>
<name>A0A8S3U0N0_MYTED</name>
<dbReference type="AlphaFoldDB" id="A0A8S3U0N0"/>
<keyword evidence="5" id="KW-1185">Reference proteome</keyword>
<reference evidence="4" key="1">
    <citation type="submission" date="2021-03" db="EMBL/GenBank/DDBJ databases">
        <authorList>
            <person name="Bekaert M."/>
        </authorList>
    </citation>
    <scope>NUCLEOTIDE SEQUENCE</scope>
</reference>
<gene>
    <name evidence="4" type="ORF">MEDL_47224</name>
</gene>
<dbReference type="InterPro" id="IPR036770">
    <property type="entry name" value="Ankyrin_rpt-contain_sf"/>
</dbReference>
<dbReference type="Proteomes" id="UP000683360">
    <property type="component" value="Unassembled WGS sequence"/>
</dbReference>
<accession>A0A8S3U0N0</accession>
<feature type="repeat" description="ANK" evidence="3">
    <location>
        <begin position="44"/>
        <end position="77"/>
    </location>
</feature>
<evidence type="ECO:0000313" key="5">
    <source>
        <dbReference type="Proteomes" id="UP000683360"/>
    </source>
</evidence>
<dbReference type="SUPFAM" id="SSF48403">
    <property type="entry name" value="Ankyrin repeat"/>
    <property type="match status" value="1"/>
</dbReference>
<evidence type="ECO:0000313" key="4">
    <source>
        <dbReference type="EMBL" id="CAG2234606.1"/>
    </source>
</evidence>
<dbReference type="SMART" id="SM00248">
    <property type="entry name" value="ANK"/>
    <property type="match status" value="2"/>
</dbReference>
<dbReference type="PANTHER" id="PTHR24123:SF33">
    <property type="entry name" value="PROTEIN HOS4"/>
    <property type="match status" value="1"/>
</dbReference>
<organism evidence="4 5">
    <name type="scientific">Mytilus edulis</name>
    <name type="common">Blue mussel</name>
    <dbReference type="NCBI Taxonomy" id="6550"/>
    <lineage>
        <taxon>Eukaryota</taxon>
        <taxon>Metazoa</taxon>
        <taxon>Spiralia</taxon>
        <taxon>Lophotrochozoa</taxon>
        <taxon>Mollusca</taxon>
        <taxon>Bivalvia</taxon>
        <taxon>Autobranchia</taxon>
        <taxon>Pteriomorphia</taxon>
        <taxon>Mytilida</taxon>
        <taxon>Mytiloidea</taxon>
        <taxon>Mytilidae</taxon>
        <taxon>Mytilinae</taxon>
        <taxon>Mytilus</taxon>
    </lineage>
</organism>
<protein>
    <submittedName>
        <fullName evidence="4">Uncharacterized protein</fullName>
    </submittedName>
</protein>
<dbReference type="OrthoDB" id="20872at2759"/>
<dbReference type="InterPro" id="IPR051165">
    <property type="entry name" value="Multifunctional_ANK_Repeat"/>
</dbReference>
<dbReference type="InterPro" id="IPR002110">
    <property type="entry name" value="Ankyrin_rpt"/>
</dbReference>
<dbReference type="PROSITE" id="PS50088">
    <property type="entry name" value="ANK_REPEAT"/>
    <property type="match status" value="1"/>
</dbReference>
<comment type="caution">
    <text evidence="4">The sequence shown here is derived from an EMBL/GenBank/DDBJ whole genome shotgun (WGS) entry which is preliminary data.</text>
</comment>
<evidence type="ECO:0000256" key="2">
    <source>
        <dbReference type="ARBA" id="ARBA00023043"/>
    </source>
</evidence>
<dbReference type="Pfam" id="PF12796">
    <property type="entry name" value="Ank_2"/>
    <property type="match status" value="1"/>
</dbReference>
<keyword evidence="1" id="KW-0677">Repeat</keyword>
<keyword evidence="2 3" id="KW-0040">ANK repeat</keyword>
<dbReference type="Gene3D" id="1.25.40.20">
    <property type="entry name" value="Ankyrin repeat-containing domain"/>
    <property type="match status" value="1"/>
</dbReference>
<sequence length="160" mass="18243">MSSQEILVDLMSEERLENAIRSNDLTLLQNLLSQGVEINHQNNDGNTVFHNAIRMDPHIDILKELLLNGSDVNIANKTHFTSIMFAISYGSDDFIYKLFALDHIHLVNFDDTIENSLLHVLPTRSHLTESFMEALKDFQLDINTTNKFGDTPYSHNLQSV</sequence>
<proteinExistence type="predicted"/>
<dbReference type="PANTHER" id="PTHR24123">
    <property type="entry name" value="ANKYRIN REPEAT-CONTAINING"/>
    <property type="match status" value="1"/>
</dbReference>
<evidence type="ECO:0000256" key="1">
    <source>
        <dbReference type="ARBA" id="ARBA00022737"/>
    </source>
</evidence>